<protein>
    <submittedName>
        <fullName evidence="2">Serine hydrolase</fullName>
    </submittedName>
</protein>
<name>A0ABY3YRL2_9FLAO</name>
<feature type="domain" description="Beta-lactamase-related" evidence="1">
    <location>
        <begin position="17"/>
        <end position="110"/>
    </location>
</feature>
<dbReference type="SUPFAM" id="SSF56601">
    <property type="entry name" value="beta-lactamase/transpeptidase-like"/>
    <property type="match status" value="1"/>
</dbReference>
<dbReference type="Gene3D" id="3.40.710.10">
    <property type="entry name" value="DD-peptidase/beta-lactamase superfamily"/>
    <property type="match status" value="1"/>
</dbReference>
<keyword evidence="3" id="KW-1185">Reference proteome</keyword>
<dbReference type="RefSeq" id="WP_242938701.1">
    <property type="nucleotide sequence ID" value="NZ_CP094326.1"/>
</dbReference>
<organism evidence="2 3">
    <name type="scientific">Zhouia spongiae</name>
    <dbReference type="NCBI Taxonomy" id="2202721"/>
    <lineage>
        <taxon>Bacteria</taxon>
        <taxon>Pseudomonadati</taxon>
        <taxon>Bacteroidota</taxon>
        <taxon>Flavobacteriia</taxon>
        <taxon>Flavobacteriales</taxon>
        <taxon>Flavobacteriaceae</taxon>
        <taxon>Zhouia</taxon>
    </lineage>
</organism>
<accession>A0ABY3YRL2</accession>
<evidence type="ECO:0000313" key="3">
    <source>
        <dbReference type="Proteomes" id="UP000829476"/>
    </source>
</evidence>
<proteinExistence type="predicted"/>
<dbReference type="Pfam" id="PF00144">
    <property type="entry name" value="Beta-lactamase"/>
    <property type="match status" value="1"/>
</dbReference>
<reference evidence="2 3" key="1">
    <citation type="journal article" date="2018" name="Int. J. Syst. Evol. Microbiol.">
        <title>Zhouia spongiae sp. nov., isolated from a marine sponge.</title>
        <authorList>
            <person name="Zhuang L."/>
            <person name="Lin B."/>
            <person name="Qin F."/>
            <person name="Luo L."/>
        </authorList>
    </citation>
    <scope>NUCLEOTIDE SEQUENCE [LARGE SCALE GENOMIC DNA]</scope>
    <source>
        <strain evidence="2 3">HN-Y44</strain>
    </source>
</reference>
<dbReference type="EMBL" id="CP094326">
    <property type="protein sequence ID" value="UNZ00334.1"/>
    <property type="molecule type" value="Genomic_DNA"/>
</dbReference>
<dbReference type="InterPro" id="IPR012338">
    <property type="entry name" value="Beta-lactam/transpept-like"/>
</dbReference>
<evidence type="ECO:0000313" key="2">
    <source>
        <dbReference type="EMBL" id="UNZ00334.1"/>
    </source>
</evidence>
<gene>
    <name evidence="2" type="ORF">MQE36_08340</name>
</gene>
<dbReference type="InterPro" id="IPR001466">
    <property type="entry name" value="Beta-lactam-related"/>
</dbReference>
<keyword evidence="2" id="KW-0378">Hydrolase</keyword>
<sequence>MVEKDLLVRRKARIVTAYTGLNITIGDLIKWFQAIQKEKILTEKQLKEIWTPVKLNNGKDSYFRLGWESYKLQDGYRTARHGGAGISSFMYYWNEQTNEKVIVIVLTNGSLNWTISSNQMNVQIASMILDDE</sequence>
<evidence type="ECO:0000259" key="1">
    <source>
        <dbReference type="Pfam" id="PF00144"/>
    </source>
</evidence>
<dbReference type="Proteomes" id="UP000829476">
    <property type="component" value="Chromosome"/>
</dbReference>
<dbReference type="GO" id="GO:0016787">
    <property type="term" value="F:hydrolase activity"/>
    <property type="evidence" value="ECO:0007669"/>
    <property type="project" value="UniProtKB-KW"/>
</dbReference>